<dbReference type="Gene3D" id="1.20.1070.10">
    <property type="entry name" value="Rhodopsin 7-helix transmembrane proteins"/>
    <property type="match status" value="1"/>
</dbReference>
<feature type="transmembrane region" description="Helical" evidence="12">
    <location>
        <begin position="31"/>
        <end position="59"/>
    </location>
</feature>
<dbReference type="PROSITE" id="PS00237">
    <property type="entry name" value="G_PROTEIN_RECEP_F1_1"/>
    <property type="match status" value="1"/>
</dbReference>
<dbReference type="InterPro" id="IPR026234">
    <property type="entry name" value="MRGPCRFAMILY"/>
</dbReference>
<gene>
    <name evidence="14" type="ORF">GDO54_012225</name>
</gene>
<dbReference type="GO" id="GO:0004930">
    <property type="term" value="F:G protein-coupled receptor activity"/>
    <property type="evidence" value="ECO:0007669"/>
    <property type="project" value="UniProtKB-KW"/>
</dbReference>
<keyword evidence="6 12" id="KW-0472">Membrane</keyword>
<keyword evidence="15" id="KW-1185">Reference proteome</keyword>
<evidence type="ECO:0000256" key="5">
    <source>
        <dbReference type="ARBA" id="ARBA00023040"/>
    </source>
</evidence>
<protein>
    <recommendedName>
        <fullName evidence="13">G-protein coupled receptors family 1 profile domain-containing protein</fullName>
    </recommendedName>
</protein>
<dbReference type="Pfam" id="PF00001">
    <property type="entry name" value="7tm_1"/>
    <property type="match status" value="1"/>
</dbReference>
<evidence type="ECO:0000259" key="13">
    <source>
        <dbReference type="PROSITE" id="PS50262"/>
    </source>
</evidence>
<feature type="transmembrane region" description="Helical" evidence="12">
    <location>
        <begin position="152"/>
        <end position="174"/>
    </location>
</feature>
<evidence type="ECO:0000256" key="3">
    <source>
        <dbReference type="ARBA" id="ARBA00022692"/>
    </source>
</evidence>
<evidence type="ECO:0000256" key="7">
    <source>
        <dbReference type="ARBA" id="ARBA00023170"/>
    </source>
</evidence>
<feature type="compositionally biased region" description="Acidic residues" evidence="11">
    <location>
        <begin position="11"/>
        <end position="22"/>
    </location>
</feature>
<evidence type="ECO:0000256" key="1">
    <source>
        <dbReference type="ARBA" id="ARBA00004651"/>
    </source>
</evidence>
<evidence type="ECO:0000256" key="8">
    <source>
        <dbReference type="ARBA" id="ARBA00023224"/>
    </source>
</evidence>
<feature type="transmembrane region" description="Helical" evidence="12">
    <location>
        <begin position="194"/>
        <end position="218"/>
    </location>
</feature>
<dbReference type="InterPro" id="IPR000276">
    <property type="entry name" value="GPCR_Rhodpsn"/>
</dbReference>
<comment type="caution">
    <text evidence="14">The sequence shown here is derived from an EMBL/GenBank/DDBJ whole genome shotgun (WGS) entry which is preliminary data.</text>
</comment>
<dbReference type="PRINTS" id="PR00237">
    <property type="entry name" value="GPCRRHODOPSN"/>
</dbReference>
<evidence type="ECO:0000256" key="4">
    <source>
        <dbReference type="ARBA" id="ARBA00022989"/>
    </source>
</evidence>
<evidence type="ECO:0000256" key="12">
    <source>
        <dbReference type="SAM" id="Phobius"/>
    </source>
</evidence>
<feature type="region of interest" description="Disordered" evidence="11">
    <location>
        <begin position="1"/>
        <end position="22"/>
    </location>
</feature>
<name>A0AAV3ADD8_PYXAD</name>
<feature type="transmembrane region" description="Helical" evidence="12">
    <location>
        <begin position="230"/>
        <end position="259"/>
    </location>
</feature>
<accession>A0AAV3ADD8</accession>
<evidence type="ECO:0000256" key="11">
    <source>
        <dbReference type="SAM" id="MobiDB-lite"/>
    </source>
</evidence>
<keyword evidence="5 10" id="KW-0297">G-protein coupled receptor</keyword>
<reference evidence="14" key="1">
    <citation type="thesis" date="2020" institute="ProQuest LLC" country="789 East Eisenhower Parkway, Ann Arbor, MI, USA">
        <title>Comparative Genomics and Chromosome Evolution.</title>
        <authorList>
            <person name="Mudd A.B."/>
        </authorList>
    </citation>
    <scope>NUCLEOTIDE SEQUENCE</scope>
    <source>
        <strain evidence="14">1538</strain>
        <tissue evidence="14">Blood</tissue>
    </source>
</reference>
<feature type="domain" description="G-protein coupled receptors family 1 profile" evidence="13">
    <location>
        <begin position="49"/>
        <end position="288"/>
    </location>
</feature>
<dbReference type="PRINTS" id="PR02108">
    <property type="entry name" value="MRGPCRFAMILY"/>
</dbReference>
<evidence type="ECO:0000313" key="15">
    <source>
        <dbReference type="Proteomes" id="UP001181693"/>
    </source>
</evidence>
<comment type="subcellular location">
    <subcellularLocation>
        <location evidence="1">Cell membrane</location>
        <topology evidence="1">Multi-pass membrane protein</topology>
    </subcellularLocation>
</comment>
<sequence>MMNDSKMEFTNDSEEINGTVDDEPSNGRSAYIMPLTVFSLAMCFLGLLGNGTVFWILCFKMKRNHFTIYILNLAVADFTYLLGLWLWMVYTFCVLNGVRSPATVEGYIAFFMGLVYNFGFNTSIYLLMLIALERCLAVLYPFWYQCYRPNTLSVYLSITSWLLSVLVTGLENLLCTGNQQYQAPGSQSCTNVYFFTSALYLIVLLIMVTSSLTLLFKIQTASKQCHPPKVYIVIIICVTIFLISVVPARILGLLIYFNVLQSKPFLVAFFFITSLCSAFNCSANPYIYMAVGRRGKLKTEKGSIKQMLEKVFKDATETENTTKNTYIIKDSWETKYNMPIPE</sequence>
<dbReference type="EMBL" id="DYDO01000005">
    <property type="protein sequence ID" value="DBA24594.1"/>
    <property type="molecule type" value="Genomic_DNA"/>
</dbReference>
<dbReference type="PANTHER" id="PTHR11334:SF29">
    <property type="entry name" value="MAS-RELATED G-PROTEIN COUPLED RECEPTOR MEMBER X2"/>
    <property type="match status" value="1"/>
</dbReference>
<evidence type="ECO:0000256" key="2">
    <source>
        <dbReference type="ARBA" id="ARBA00022475"/>
    </source>
</evidence>
<feature type="transmembrane region" description="Helical" evidence="12">
    <location>
        <begin position="66"/>
        <end position="87"/>
    </location>
</feature>
<feature type="transmembrane region" description="Helical" evidence="12">
    <location>
        <begin position="265"/>
        <end position="288"/>
    </location>
</feature>
<comment type="similarity">
    <text evidence="9">Belongs to the G-protein coupled receptor 1 family. Mas subfamily.</text>
</comment>
<evidence type="ECO:0000313" key="14">
    <source>
        <dbReference type="EMBL" id="DBA24594.1"/>
    </source>
</evidence>
<dbReference type="PANTHER" id="PTHR11334">
    <property type="entry name" value="MAS-RELATED G-PROTEIN COUPLED RECEPTOR"/>
    <property type="match status" value="1"/>
</dbReference>
<evidence type="ECO:0000256" key="9">
    <source>
        <dbReference type="ARBA" id="ARBA00061394"/>
    </source>
</evidence>
<dbReference type="Proteomes" id="UP001181693">
    <property type="component" value="Unassembled WGS sequence"/>
</dbReference>
<keyword evidence="2" id="KW-1003">Cell membrane</keyword>
<dbReference type="FunFam" id="1.20.1070.10:FF:000193">
    <property type="entry name" value="Mas-related G-protein coupled receptor member E"/>
    <property type="match status" value="1"/>
</dbReference>
<dbReference type="GO" id="GO:0005886">
    <property type="term" value="C:plasma membrane"/>
    <property type="evidence" value="ECO:0007669"/>
    <property type="project" value="UniProtKB-SubCell"/>
</dbReference>
<evidence type="ECO:0000256" key="10">
    <source>
        <dbReference type="RuleBase" id="RU000688"/>
    </source>
</evidence>
<keyword evidence="4 12" id="KW-1133">Transmembrane helix</keyword>
<evidence type="ECO:0000256" key="6">
    <source>
        <dbReference type="ARBA" id="ARBA00023136"/>
    </source>
</evidence>
<dbReference type="SUPFAM" id="SSF81321">
    <property type="entry name" value="Family A G protein-coupled receptor-like"/>
    <property type="match status" value="1"/>
</dbReference>
<organism evidence="14 15">
    <name type="scientific">Pyxicephalus adspersus</name>
    <name type="common">African bullfrog</name>
    <dbReference type="NCBI Taxonomy" id="30357"/>
    <lineage>
        <taxon>Eukaryota</taxon>
        <taxon>Metazoa</taxon>
        <taxon>Chordata</taxon>
        <taxon>Craniata</taxon>
        <taxon>Vertebrata</taxon>
        <taxon>Euteleostomi</taxon>
        <taxon>Amphibia</taxon>
        <taxon>Batrachia</taxon>
        <taxon>Anura</taxon>
        <taxon>Neobatrachia</taxon>
        <taxon>Ranoidea</taxon>
        <taxon>Pyxicephalidae</taxon>
        <taxon>Pyxicephalinae</taxon>
        <taxon>Pyxicephalus</taxon>
    </lineage>
</organism>
<keyword evidence="8 10" id="KW-0807">Transducer</keyword>
<keyword evidence="3 10" id="KW-0812">Transmembrane</keyword>
<dbReference type="AlphaFoldDB" id="A0AAV3ADD8"/>
<dbReference type="PROSITE" id="PS50262">
    <property type="entry name" value="G_PROTEIN_RECEP_F1_2"/>
    <property type="match status" value="1"/>
</dbReference>
<proteinExistence type="inferred from homology"/>
<keyword evidence="7 10" id="KW-0675">Receptor</keyword>
<dbReference type="InterPro" id="IPR017452">
    <property type="entry name" value="GPCR_Rhodpsn_7TM"/>
</dbReference>
<feature type="transmembrane region" description="Helical" evidence="12">
    <location>
        <begin position="107"/>
        <end position="132"/>
    </location>
</feature>